<dbReference type="EMBL" id="CALNXK010000014">
    <property type="protein sequence ID" value="CAH3045989.1"/>
    <property type="molecule type" value="Genomic_DNA"/>
</dbReference>
<dbReference type="Proteomes" id="UP001159405">
    <property type="component" value="Unassembled WGS sequence"/>
</dbReference>
<evidence type="ECO:0000256" key="6">
    <source>
        <dbReference type="ARBA" id="ARBA00023242"/>
    </source>
</evidence>
<evidence type="ECO:0000256" key="4">
    <source>
        <dbReference type="ARBA" id="ARBA00023125"/>
    </source>
</evidence>
<gene>
    <name evidence="8" type="ORF">PLOB_00008262</name>
</gene>
<evidence type="ECO:0000313" key="8">
    <source>
        <dbReference type="EMBL" id="CAH3045989.1"/>
    </source>
</evidence>
<accession>A0ABN8N939</accession>
<dbReference type="PANTHER" id="PTHR31165:SF2">
    <property type="entry name" value="ALOG DOMAIN-CONTAINING PROTEIN"/>
    <property type="match status" value="1"/>
</dbReference>
<protein>
    <recommendedName>
        <fullName evidence="7">ALOG domain-containing protein</fullName>
    </recommendedName>
</protein>
<dbReference type="PROSITE" id="PS51697">
    <property type="entry name" value="ALOG"/>
    <property type="match status" value="1"/>
</dbReference>
<keyword evidence="6" id="KW-0539">Nucleus</keyword>
<evidence type="ECO:0000256" key="1">
    <source>
        <dbReference type="ARBA" id="ARBA00004123"/>
    </source>
</evidence>
<dbReference type="PANTHER" id="PTHR31165">
    <property type="entry name" value="PROTEIN G1-LIKE2"/>
    <property type="match status" value="1"/>
</dbReference>
<name>A0ABN8N939_9CNID</name>
<dbReference type="InterPro" id="IPR006936">
    <property type="entry name" value="ALOG_dom"/>
</dbReference>
<evidence type="ECO:0000256" key="3">
    <source>
        <dbReference type="ARBA" id="ARBA00023015"/>
    </source>
</evidence>
<comment type="subcellular location">
    <subcellularLocation>
        <location evidence="1">Nucleus</location>
    </subcellularLocation>
</comment>
<evidence type="ECO:0000256" key="5">
    <source>
        <dbReference type="ARBA" id="ARBA00023163"/>
    </source>
</evidence>
<keyword evidence="5" id="KW-0804">Transcription</keyword>
<dbReference type="InterPro" id="IPR040222">
    <property type="entry name" value="ALOG"/>
</dbReference>
<evidence type="ECO:0000313" key="9">
    <source>
        <dbReference type="Proteomes" id="UP001159405"/>
    </source>
</evidence>
<keyword evidence="9" id="KW-1185">Reference proteome</keyword>
<keyword evidence="4" id="KW-0238">DNA-binding</keyword>
<sequence>MLAPEPWKELENLFGPHTFDLMALDTNAQIGCSGSPLPHFTPFPTPGSRGVNVFAQDLTSQENAYVGPLLHFLDKALFSFTIVVPKLSPRPYWWPLIQARASHFVVLGHKADHDIVLFPSLHHVFSTRPLPWDLHAFRITNSLPIWKPAAPCLDCGYLNDAVFNFCQKCGFRQFCLIDFQAIDDRLAHLAEAKSNKSYERQKSSLHKELVNFLSSLPVPKALPSASPSVIKKFLAWKDNSGKTVVHLFDCPGLGQRQRVSCSCPTRLAAGTVDSLIGKLRSIFVEESLGGEWDDRLRIGNPVSHPSIKAYLKCVREEQPQARVQPRKAVPLFINKFLAVARSIMS</sequence>
<comment type="caution">
    <text evidence="8">The sequence shown here is derived from an EMBL/GenBank/DDBJ whole genome shotgun (WGS) entry which is preliminary data.</text>
</comment>
<keyword evidence="3" id="KW-0805">Transcription regulation</keyword>
<proteinExistence type="inferred from homology"/>
<comment type="similarity">
    <text evidence="2">Belongs to the plant homeotic and developmental regulators ALOG protein family.</text>
</comment>
<feature type="domain" description="ALOG" evidence="7">
    <location>
        <begin position="197"/>
        <end position="330"/>
    </location>
</feature>
<evidence type="ECO:0000256" key="2">
    <source>
        <dbReference type="ARBA" id="ARBA00010308"/>
    </source>
</evidence>
<reference evidence="8 9" key="1">
    <citation type="submission" date="2022-05" db="EMBL/GenBank/DDBJ databases">
        <authorList>
            <consortium name="Genoscope - CEA"/>
            <person name="William W."/>
        </authorList>
    </citation>
    <scope>NUCLEOTIDE SEQUENCE [LARGE SCALE GENOMIC DNA]</scope>
</reference>
<dbReference type="Pfam" id="PF04852">
    <property type="entry name" value="ALOG_dom"/>
    <property type="match status" value="1"/>
</dbReference>
<organism evidence="8 9">
    <name type="scientific">Porites lobata</name>
    <dbReference type="NCBI Taxonomy" id="104759"/>
    <lineage>
        <taxon>Eukaryota</taxon>
        <taxon>Metazoa</taxon>
        <taxon>Cnidaria</taxon>
        <taxon>Anthozoa</taxon>
        <taxon>Hexacorallia</taxon>
        <taxon>Scleractinia</taxon>
        <taxon>Fungiina</taxon>
        <taxon>Poritidae</taxon>
        <taxon>Porites</taxon>
    </lineage>
</organism>
<evidence type="ECO:0000259" key="7">
    <source>
        <dbReference type="PROSITE" id="PS51697"/>
    </source>
</evidence>